<dbReference type="EC" id="2.7.4.1" evidence="6 7"/>
<dbReference type="NCBIfam" id="TIGR03705">
    <property type="entry name" value="poly_P_kin"/>
    <property type="match status" value="1"/>
</dbReference>
<dbReference type="SUPFAM" id="SSF56024">
    <property type="entry name" value="Phospholipase D/nuclease"/>
    <property type="match status" value="2"/>
</dbReference>
<reference evidence="12 13" key="1">
    <citation type="journal article" date="2024" name="Environ. Microbiol.">
        <title>Novel evolutionary insights on the interactions of the Holosporales (Alphaproteobacteria) with eukaryotic hosts from comparative genomics.</title>
        <authorList>
            <person name="Giovannini M."/>
            <person name="Petroni G."/>
            <person name="Castelli M."/>
        </authorList>
    </citation>
    <scope>NUCLEOTIDE SEQUENCE [LARGE SCALE GENOMIC DNA]</scope>
    <source>
        <strain evidence="12 13">US_Bl 15I1</strain>
    </source>
</reference>
<keyword evidence="5 6" id="KW-0067">ATP-binding</keyword>
<feature type="active site" description="Phosphohistidine intermediate" evidence="6">
    <location>
        <position position="431"/>
    </location>
</feature>
<feature type="domain" description="Polyphosphate kinase middle" evidence="8">
    <location>
        <begin position="126"/>
        <end position="299"/>
    </location>
</feature>
<evidence type="ECO:0000259" key="11">
    <source>
        <dbReference type="Pfam" id="PF17941"/>
    </source>
</evidence>
<dbReference type="Proteomes" id="UP001330434">
    <property type="component" value="Chromosome"/>
</dbReference>
<feature type="binding site" evidence="6">
    <location>
        <position position="401"/>
    </location>
    <ligand>
        <name>Mg(2+)</name>
        <dbReference type="ChEBI" id="CHEBI:18420"/>
    </ligand>
</feature>
<dbReference type="Pfam" id="PF17941">
    <property type="entry name" value="PP_kinase_C_1"/>
    <property type="match status" value="1"/>
</dbReference>
<sequence>MGKKNNHKEFPYLDREISWIAFNERVLGQAMMTQKPLLERLRFIAIAAKNLDEFFMVRVAGLKNQEAAGLERRHPEPVSLKSLLDQIHERASALIQNQFNVLQTLKKELESENFFLVTAEGLMKSDKVWLSTYFKEEIFPVLTPLAVDPAHPFPFVANLGMTVALEMENPEGEILKGLVPLPLKIKRFIQLPNRGSRFIALEDVISLFIPKLFPGFILRGMGCFRVVRDSEVEIHEESDDFVHYFEAALKQRERGAVILLMIQKSMPPDLRAFVEEGLDLSIGEVMEVDGMLGLSDLDQVIISKRNDLQYKPYVERFPARIREFGGSCLAAIKHKDLLVHHPYESFDVVVDFLKEAARDPNVVSIKQTLYRTSNDSPIVAALIEAAENGKSVLVIVELKARFDEKANLKWARDLERAGVLVVYGLLGLKTHAKLSLVTRREDGHLKNYAHFGTGNYHPQTARVYDDLSLFTADHKIVEDLCKIFNYVTGSASPKKLKKLAYSPLSLRSTLIEHIRGERDFAKAGKPAIIWAKMNALVDHEIIDELCLASQDGVKIHLIVRGICCLSPELPGVSENIHVKSLVGRFLEHSRIVCFGNGHDLPSEHAKVFISSADWMPRNFDWRFESLVPIENHTVKSQILDQIMMAYLKDTANSWSLGADGNYTQINPEGEGFNAHHYFMRHQSLSGGGSMTHDLHLPHLTLEEPEILP</sequence>
<evidence type="ECO:0000256" key="4">
    <source>
        <dbReference type="ARBA" id="ARBA00022777"/>
    </source>
</evidence>
<dbReference type="HAMAP" id="MF_00347">
    <property type="entry name" value="Polyphosphate_kinase"/>
    <property type="match status" value="1"/>
</dbReference>
<dbReference type="Pfam" id="PF02503">
    <property type="entry name" value="PP_kinase"/>
    <property type="match status" value="1"/>
</dbReference>
<evidence type="ECO:0000256" key="5">
    <source>
        <dbReference type="ARBA" id="ARBA00022840"/>
    </source>
</evidence>
<comment type="cofactor">
    <cofactor evidence="6">
        <name>Mg(2+)</name>
        <dbReference type="ChEBI" id="CHEBI:18420"/>
    </cofactor>
</comment>
<dbReference type="Pfam" id="PF13089">
    <property type="entry name" value="PP_kinase_N"/>
    <property type="match status" value="1"/>
</dbReference>
<dbReference type="Pfam" id="PF13090">
    <property type="entry name" value="PP_kinase_C"/>
    <property type="match status" value="1"/>
</dbReference>
<comment type="similarity">
    <text evidence="6 7">Belongs to the polyphosphate kinase 1 (PPK1) family.</text>
</comment>
<dbReference type="CDD" id="cd09165">
    <property type="entry name" value="PLDc_PaPPK1_C1_like"/>
    <property type="match status" value="1"/>
</dbReference>
<feature type="binding site" evidence="6">
    <location>
        <position position="50"/>
    </location>
    <ligand>
        <name>ATP</name>
        <dbReference type="ChEBI" id="CHEBI:30616"/>
    </ligand>
</feature>
<accession>A0ABZ2C4A1</accession>
<evidence type="ECO:0000313" key="13">
    <source>
        <dbReference type="Proteomes" id="UP001330434"/>
    </source>
</evidence>
<evidence type="ECO:0000313" key="12">
    <source>
        <dbReference type="EMBL" id="WVX67272.1"/>
    </source>
</evidence>
<dbReference type="InterPro" id="IPR024953">
    <property type="entry name" value="PP_kinase_middle"/>
</dbReference>
<dbReference type="PANTHER" id="PTHR30218">
    <property type="entry name" value="POLYPHOSPHATE KINASE"/>
    <property type="match status" value="1"/>
</dbReference>
<dbReference type="RefSeq" id="WP_331256044.1">
    <property type="nucleotide sequence ID" value="NZ_CP133270.1"/>
</dbReference>
<protein>
    <recommendedName>
        <fullName evidence="6 7">Polyphosphate kinase</fullName>
        <ecNumber evidence="6 7">2.7.4.1</ecNumber>
    </recommendedName>
    <alternativeName>
        <fullName evidence="6">ATP-polyphosphate phosphotransferase</fullName>
    </alternativeName>
    <alternativeName>
        <fullName evidence="6">Polyphosphoric acid kinase</fullName>
    </alternativeName>
</protein>
<gene>
    <name evidence="6" type="primary">ppk</name>
    <name evidence="12" type="ORF">Bealeia1_01471</name>
</gene>
<evidence type="ECO:0000256" key="3">
    <source>
        <dbReference type="ARBA" id="ARBA00022741"/>
    </source>
</evidence>
<dbReference type="InterPro" id="IPR036830">
    <property type="entry name" value="PP_kinase_middle_dom_sf"/>
</dbReference>
<feature type="domain" description="Polyphosphate kinase C-terminal" evidence="11">
    <location>
        <begin position="328"/>
        <end position="491"/>
    </location>
</feature>
<name>A0ABZ2C4A1_9PROT</name>
<keyword evidence="13" id="KW-1185">Reference proteome</keyword>
<dbReference type="Gene3D" id="3.30.870.10">
    <property type="entry name" value="Endonuclease Chain A"/>
    <property type="match status" value="2"/>
</dbReference>
<evidence type="ECO:0000256" key="1">
    <source>
        <dbReference type="ARBA" id="ARBA00022553"/>
    </source>
</evidence>
<keyword evidence="6" id="KW-0460">Magnesium</keyword>
<feature type="binding site" evidence="6">
    <location>
        <position position="560"/>
    </location>
    <ligand>
        <name>ATP</name>
        <dbReference type="ChEBI" id="CHEBI:30616"/>
    </ligand>
</feature>
<keyword evidence="2 6" id="KW-0808">Transferase</keyword>
<comment type="PTM">
    <text evidence="6 7">An intermediate of this reaction is the autophosphorylated ppk in which a phosphate is covalently linked to a histidine residue through a N-P bond.</text>
</comment>
<feature type="binding site" evidence="6">
    <location>
        <position position="464"/>
    </location>
    <ligand>
        <name>ATP</name>
        <dbReference type="ChEBI" id="CHEBI:30616"/>
    </ligand>
</feature>
<keyword evidence="3 6" id="KW-0547">Nucleotide-binding</keyword>
<feature type="domain" description="Polyphosphate kinase N-terminal" evidence="9">
    <location>
        <begin position="12"/>
        <end position="116"/>
    </location>
</feature>
<evidence type="ECO:0000256" key="2">
    <source>
        <dbReference type="ARBA" id="ARBA00022679"/>
    </source>
</evidence>
<organism evidence="12 13">
    <name type="scientific">Candidatus Bealeia paramacronuclearis</name>
    <dbReference type="NCBI Taxonomy" id="1921001"/>
    <lineage>
        <taxon>Bacteria</taxon>
        <taxon>Pseudomonadati</taxon>
        <taxon>Pseudomonadota</taxon>
        <taxon>Alphaproteobacteria</taxon>
        <taxon>Holosporales</taxon>
        <taxon>Holosporaceae</taxon>
        <taxon>Candidatus Bealeia</taxon>
    </lineage>
</organism>
<evidence type="ECO:0000259" key="9">
    <source>
        <dbReference type="Pfam" id="PF13089"/>
    </source>
</evidence>
<dbReference type="NCBIfam" id="NF003917">
    <property type="entry name" value="PRK05443.1-1"/>
    <property type="match status" value="1"/>
</dbReference>
<dbReference type="InterPro" id="IPR041108">
    <property type="entry name" value="PP_kinase_C_1"/>
</dbReference>
<comment type="catalytic activity">
    <reaction evidence="6 7">
        <text>[phosphate](n) + ATP = [phosphate](n+1) + ADP</text>
        <dbReference type="Rhea" id="RHEA:19573"/>
        <dbReference type="Rhea" id="RHEA-COMP:9859"/>
        <dbReference type="Rhea" id="RHEA-COMP:14280"/>
        <dbReference type="ChEBI" id="CHEBI:16838"/>
        <dbReference type="ChEBI" id="CHEBI:30616"/>
        <dbReference type="ChEBI" id="CHEBI:456216"/>
        <dbReference type="EC" id="2.7.4.1"/>
    </reaction>
</comment>
<dbReference type="Gene3D" id="1.20.58.310">
    <property type="entry name" value="Polyphosphate kinase N-terminal domain"/>
    <property type="match status" value="1"/>
</dbReference>
<evidence type="ECO:0000256" key="6">
    <source>
        <dbReference type="HAMAP-Rule" id="MF_00347"/>
    </source>
</evidence>
<dbReference type="InterPro" id="IPR036832">
    <property type="entry name" value="PPK_N_dom_sf"/>
</dbReference>
<dbReference type="NCBIfam" id="NF003919">
    <property type="entry name" value="PRK05443.1-4"/>
    <property type="match status" value="1"/>
</dbReference>
<dbReference type="PANTHER" id="PTHR30218:SF0">
    <property type="entry name" value="POLYPHOSPHATE KINASE"/>
    <property type="match status" value="1"/>
</dbReference>
<keyword evidence="6" id="KW-0479">Metal-binding</keyword>
<feature type="binding site" evidence="6">
    <location>
        <position position="371"/>
    </location>
    <ligand>
        <name>Mg(2+)</name>
        <dbReference type="ChEBI" id="CHEBI:18420"/>
    </ligand>
</feature>
<dbReference type="GO" id="GO:0016301">
    <property type="term" value="F:kinase activity"/>
    <property type="evidence" value="ECO:0007669"/>
    <property type="project" value="UniProtKB-KW"/>
</dbReference>
<dbReference type="SUPFAM" id="SSF143724">
    <property type="entry name" value="PHP14-like"/>
    <property type="match status" value="1"/>
</dbReference>
<dbReference type="EMBL" id="CP133270">
    <property type="protein sequence ID" value="WVX67272.1"/>
    <property type="molecule type" value="Genomic_DNA"/>
</dbReference>
<dbReference type="InterPro" id="IPR003414">
    <property type="entry name" value="PP_kinase"/>
</dbReference>
<dbReference type="InterPro" id="IPR025200">
    <property type="entry name" value="PPK_C_dom2"/>
</dbReference>
<keyword evidence="1 6" id="KW-0597">Phosphoprotein</keyword>
<dbReference type="NCBIfam" id="NF003918">
    <property type="entry name" value="PRK05443.1-2"/>
    <property type="match status" value="1"/>
</dbReference>
<evidence type="ECO:0000256" key="7">
    <source>
        <dbReference type="RuleBase" id="RU003800"/>
    </source>
</evidence>
<feature type="binding site" evidence="6">
    <location>
        <position position="588"/>
    </location>
    <ligand>
        <name>ATP</name>
        <dbReference type="ChEBI" id="CHEBI:30616"/>
    </ligand>
</feature>
<evidence type="ECO:0000259" key="10">
    <source>
        <dbReference type="Pfam" id="PF13090"/>
    </source>
</evidence>
<dbReference type="Gene3D" id="3.30.1840.10">
    <property type="entry name" value="Polyphosphate kinase middle domain"/>
    <property type="match status" value="1"/>
</dbReference>
<feature type="domain" description="Polyphosphate kinase C-terminal" evidence="10">
    <location>
        <begin position="500"/>
        <end position="669"/>
    </location>
</feature>
<dbReference type="NCBIfam" id="NF003921">
    <property type="entry name" value="PRK05443.2-2"/>
    <property type="match status" value="1"/>
</dbReference>
<dbReference type="InterPro" id="IPR025198">
    <property type="entry name" value="PPK_N_dom"/>
</dbReference>
<evidence type="ECO:0000259" key="8">
    <source>
        <dbReference type="Pfam" id="PF02503"/>
    </source>
</evidence>
<dbReference type="SUPFAM" id="SSF140356">
    <property type="entry name" value="PPK N-terminal domain-like"/>
    <property type="match status" value="1"/>
</dbReference>
<keyword evidence="4 6" id="KW-0418">Kinase</keyword>
<dbReference type="PIRSF" id="PIRSF015589">
    <property type="entry name" value="PP_kinase"/>
    <property type="match status" value="1"/>
</dbReference>
<proteinExistence type="inferred from homology"/>
<comment type="function">
    <text evidence="6 7">Catalyzes the reversible transfer of the terminal phosphate of ATP to form a long-chain polyphosphate (polyP).</text>
</comment>